<organism evidence="1 2">
    <name type="scientific">Asaia siamensis</name>
    <dbReference type="NCBI Taxonomy" id="110479"/>
    <lineage>
        <taxon>Bacteria</taxon>
        <taxon>Pseudomonadati</taxon>
        <taxon>Pseudomonadota</taxon>
        <taxon>Alphaproteobacteria</taxon>
        <taxon>Acetobacterales</taxon>
        <taxon>Acetobacteraceae</taxon>
        <taxon>Asaia</taxon>
    </lineage>
</organism>
<gene>
    <name evidence="1" type="ORF">GCM10007207_04980</name>
</gene>
<sequence length="77" mass="8811">MSLMNISLFLLALGLWASIYIVRFKEELTKWFVNRFGRDKPPEIPEGGPPKVTLPFRYTAASSIFATPPQEPNKKEE</sequence>
<keyword evidence="2" id="KW-1185">Reference proteome</keyword>
<dbReference type="EMBL" id="BMCH01000001">
    <property type="protein sequence ID" value="GGC22754.1"/>
    <property type="molecule type" value="Genomic_DNA"/>
</dbReference>
<dbReference type="RefSeq" id="WP_188425176.1">
    <property type="nucleotide sequence ID" value="NZ_BMCH01000001.1"/>
</dbReference>
<dbReference type="Proteomes" id="UP000637769">
    <property type="component" value="Unassembled WGS sequence"/>
</dbReference>
<evidence type="ECO:0000313" key="2">
    <source>
        <dbReference type="Proteomes" id="UP000637769"/>
    </source>
</evidence>
<accession>A0ABQ1LDX5</accession>
<comment type="caution">
    <text evidence="1">The sequence shown here is derived from an EMBL/GenBank/DDBJ whole genome shotgun (WGS) entry which is preliminary data.</text>
</comment>
<reference evidence="2" key="1">
    <citation type="journal article" date="2019" name="Int. J. Syst. Evol. Microbiol.">
        <title>The Global Catalogue of Microorganisms (GCM) 10K type strain sequencing project: providing services to taxonomists for standard genome sequencing and annotation.</title>
        <authorList>
            <consortium name="The Broad Institute Genomics Platform"/>
            <consortium name="The Broad Institute Genome Sequencing Center for Infectious Disease"/>
            <person name="Wu L."/>
            <person name="Ma J."/>
        </authorList>
    </citation>
    <scope>NUCLEOTIDE SEQUENCE [LARGE SCALE GENOMIC DNA]</scope>
    <source>
        <strain evidence="2">CCM 7132</strain>
    </source>
</reference>
<protein>
    <submittedName>
        <fullName evidence="1">Uncharacterized protein</fullName>
    </submittedName>
</protein>
<proteinExistence type="predicted"/>
<evidence type="ECO:0000313" key="1">
    <source>
        <dbReference type="EMBL" id="GGC22754.1"/>
    </source>
</evidence>
<name>A0ABQ1LDX5_9PROT</name>